<evidence type="ECO:0000256" key="10">
    <source>
        <dbReference type="ARBA" id="ARBA00022777"/>
    </source>
</evidence>
<dbReference type="AlphaFoldDB" id="A0A212TDH0"/>
<feature type="binding site" evidence="16">
    <location>
        <begin position="105"/>
        <end position="108"/>
    </location>
    <ligand>
        <name>substrate</name>
    </ligand>
</feature>
<reference evidence="17 18" key="1">
    <citation type="submission" date="2017-06" db="EMBL/GenBank/DDBJ databases">
        <authorList>
            <person name="Kim H.J."/>
            <person name="Triplett B.A."/>
        </authorList>
    </citation>
    <scope>NUCLEOTIDE SEQUENCE [LARGE SCALE GENOMIC DNA]</scope>
    <source>
        <strain evidence="17 18">MWH-VicM1</strain>
    </source>
</reference>
<name>A0A212TDH0_9BURK</name>
<evidence type="ECO:0000256" key="3">
    <source>
        <dbReference type="ARBA" id="ARBA00004496"/>
    </source>
</evidence>
<evidence type="ECO:0000256" key="11">
    <source>
        <dbReference type="ARBA" id="ARBA00022840"/>
    </source>
</evidence>
<dbReference type="RefSeq" id="WP_088812858.1">
    <property type="nucleotide sequence ID" value="NZ_FYEX01000001.1"/>
</dbReference>
<feature type="binding site" evidence="16">
    <location>
        <position position="131"/>
    </location>
    <ligand>
        <name>ATP</name>
        <dbReference type="ChEBI" id="CHEBI:30616"/>
    </ligand>
</feature>
<dbReference type="NCBIfam" id="TIGR00671">
    <property type="entry name" value="baf"/>
    <property type="match status" value="1"/>
</dbReference>
<evidence type="ECO:0000256" key="1">
    <source>
        <dbReference type="ARBA" id="ARBA00001206"/>
    </source>
</evidence>
<comment type="cofactor">
    <cofactor evidence="2">
        <name>K(+)</name>
        <dbReference type="ChEBI" id="CHEBI:29103"/>
    </cofactor>
</comment>
<feature type="binding site" evidence="16">
    <location>
        <position position="185"/>
    </location>
    <ligand>
        <name>substrate</name>
    </ligand>
</feature>
<dbReference type="Gene3D" id="3.30.420.40">
    <property type="match status" value="2"/>
</dbReference>
<evidence type="ECO:0000256" key="5">
    <source>
        <dbReference type="ARBA" id="ARBA00011738"/>
    </source>
</evidence>
<sequence>MSILLIDAGNTRIKWAISSGASSEINVGFKTSDVFNNLSSEDLSSVPNSAEITHIICSSVISKEKTLELKNICQHLMPSAHWHQITGTSALNQLPTKYKNPEQLGADRRAMLLGAQQLFSGKNILVIGTGTATTIDLLANQEHLGGWILPGITLMAEMLSSNTANLPNIFEKIRSLSKIEPALSTEEGIHHGIFASQAGAISIAEQYAKHNNIQLDLTVLSGGNANLISHHLDNQNILVTEPQLVLKGLLAWYLINNAS</sequence>
<comment type="caution">
    <text evidence="16">Lacks conserved residue(s) required for the propagation of feature annotation.</text>
</comment>
<keyword evidence="18" id="KW-1185">Reference proteome</keyword>
<comment type="function">
    <text evidence="16">Catalyzes the phosphorylation of pantothenate (Pan), the first step in CoA biosynthesis.</text>
</comment>
<dbReference type="EMBL" id="FYEX01000001">
    <property type="protein sequence ID" value="SNC64063.1"/>
    <property type="molecule type" value="Genomic_DNA"/>
</dbReference>
<feature type="binding site" evidence="16">
    <location>
        <begin position="7"/>
        <end position="14"/>
    </location>
    <ligand>
        <name>ATP</name>
        <dbReference type="ChEBI" id="CHEBI:30616"/>
    </ligand>
</feature>
<evidence type="ECO:0000313" key="18">
    <source>
        <dbReference type="Proteomes" id="UP000197215"/>
    </source>
</evidence>
<dbReference type="EC" id="2.7.1.33" evidence="6 16"/>
<dbReference type="Proteomes" id="UP000197215">
    <property type="component" value="Unassembled WGS sequence"/>
</dbReference>
<dbReference type="UniPathway" id="UPA00241">
    <property type="reaction ID" value="UER00352"/>
</dbReference>
<feature type="binding site" evidence="16">
    <location>
        <position position="98"/>
    </location>
    <ligand>
        <name>substrate</name>
    </ligand>
</feature>
<comment type="similarity">
    <text evidence="14 16">Belongs to the type III pantothenate kinase family.</text>
</comment>
<comment type="catalytic activity">
    <reaction evidence="1 16">
        <text>(R)-pantothenate + ATP = (R)-4'-phosphopantothenate + ADP + H(+)</text>
        <dbReference type="Rhea" id="RHEA:16373"/>
        <dbReference type="ChEBI" id="CHEBI:10986"/>
        <dbReference type="ChEBI" id="CHEBI:15378"/>
        <dbReference type="ChEBI" id="CHEBI:29032"/>
        <dbReference type="ChEBI" id="CHEBI:30616"/>
        <dbReference type="ChEBI" id="CHEBI:456216"/>
        <dbReference type="EC" id="2.7.1.33"/>
    </reaction>
</comment>
<gene>
    <name evidence="16" type="primary">coaX</name>
    <name evidence="17" type="ORF">SAMN06295916_1015</name>
</gene>
<dbReference type="CDD" id="cd24015">
    <property type="entry name" value="ASKHA_NBD_PanK-III"/>
    <property type="match status" value="1"/>
</dbReference>
<comment type="subunit">
    <text evidence="5 16">Homodimer.</text>
</comment>
<dbReference type="OrthoDB" id="9781305at2"/>
<evidence type="ECO:0000256" key="4">
    <source>
        <dbReference type="ARBA" id="ARBA00005225"/>
    </source>
</evidence>
<evidence type="ECO:0000256" key="8">
    <source>
        <dbReference type="ARBA" id="ARBA00022679"/>
    </source>
</evidence>
<dbReference type="HAMAP" id="MF_01274">
    <property type="entry name" value="Pantothen_kinase_3"/>
    <property type="match status" value="1"/>
</dbReference>
<evidence type="ECO:0000313" key="17">
    <source>
        <dbReference type="EMBL" id="SNC64063.1"/>
    </source>
</evidence>
<evidence type="ECO:0000256" key="16">
    <source>
        <dbReference type="HAMAP-Rule" id="MF_01274"/>
    </source>
</evidence>
<comment type="pathway">
    <text evidence="4 16">Cofactor biosynthesis; coenzyme A biosynthesis; CoA from (R)-pantothenate: step 1/5.</text>
</comment>
<keyword evidence="10 16" id="KW-0418">Kinase</keyword>
<evidence type="ECO:0000256" key="13">
    <source>
        <dbReference type="ARBA" id="ARBA00022993"/>
    </source>
</evidence>
<comment type="subcellular location">
    <subcellularLocation>
        <location evidence="3 16">Cytoplasm</location>
    </subcellularLocation>
</comment>
<dbReference type="SUPFAM" id="SSF53067">
    <property type="entry name" value="Actin-like ATPase domain"/>
    <property type="match status" value="2"/>
</dbReference>
<dbReference type="GO" id="GO:0005524">
    <property type="term" value="F:ATP binding"/>
    <property type="evidence" value="ECO:0007669"/>
    <property type="project" value="UniProtKB-UniRule"/>
</dbReference>
<evidence type="ECO:0000256" key="7">
    <source>
        <dbReference type="ARBA" id="ARBA00022490"/>
    </source>
</evidence>
<dbReference type="InterPro" id="IPR043129">
    <property type="entry name" value="ATPase_NBD"/>
</dbReference>
<evidence type="ECO:0000256" key="12">
    <source>
        <dbReference type="ARBA" id="ARBA00022958"/>
    </source>
</evidence>
<protein>
    <recommendedName>
        <fullName evidence="15 16">Type III pantothenate kinase</fullName>
        <ecNumber evidence="6 16">2.7.1.33</ecNumber>
    </recommendedName>
    <alternativeName>
        <fullName evidence="16">PanK-III</fullName>
    </alternativeName>
    <alternativeName>
        <fullName evidence="16">Pantothenic acid kinase</fullName>
    </alternativeName>
</protein>
<organism evidence="17 18">
    <name type="scientific">Polynucleobacter victoriensis</name>
    <dbReference type="NCBI Taxonomy" id="2049319"/>
    <lineage>
        <taxon>Bacteria</taxon>
        <taxon>Pseudomonadati</taxon>
        <taxon>Pseudomonadota</taxon>
        <taxon>Betaproteobacteria</taxon>
        <taxon>Burkholderiales</taxon>
        <taxon>Burkholderiaceae</taxon>
        <taxon>Polynucleobacter</taxon>
    </lineage>
</organism>
<dbReference type="GO" id="GO:0005737">
    <property type="term" value="C:cytoplasm"/>
    <property type="evidence" value="ECO:0007669"/>
    <property type="project" value="UniProtKB-SubCell"/>
</dbReference>
<dbReference type="PANTHER" id="PTHR34265">
    <property type="entry name" value="TYPE III PANTOTHENATE KINASE"/>
    <property type="match status" value="1"/>
</dbReference>
<evidence type="ECO:0000256" key="9">
    <source>
        <dbReference type="ARBA" id="ARBA00022741"/>
    </source>
</evidence>
<keyword evidence="13 16" id="KW-0173">Coenzyme A biosynthesis</keyword>
<keyword evidence="7 16" id="KW-0963">Cytoplasm</keyword>
<dbReference type="GO" id="GO:0004594">
    <property type="term" value="F:pantothenate kinase activity"/>
    <property type="evidence" value="ECO:0007669"/>
    <property type="project" value="UniProtKB-UniRule"/>
</dbReference>
<evidence type="ECO:0000256" key="15">
    <source>
        <dbReference type="ARBA" id="ARBA00040883"/>
    </source>
</evidence>
<dbReference type="PANTHER" id="PTHR34265:SF1">
    <property type="entry name" value="TYPE III PANTOTHENATE KINASE"/>
    <property type="match status" value="1"/>
</dbReference>
<comment type="cofactor">
    <cofactor evidence="16">
        <name>NH4(+)</name>
        <dbReference type="ChEBI" id="CHEBI:28938"/>
    </cofactor>
    <cofactor evidence="16">
        <name>K(+)</name>
        <dbReference type="ChEBI" id="CHEBI:29103"/>
    </cofactor>
    <text evidence="16">A monovalent cation. Ammonium or potassium.</text>
</comment>
<keyword evidence="12 16" id="KW-0630">Potassium</keyword>
<keyword evidence="8 16" id="KW-0808">Transferase</keyword>
<dbReference type="GO" id="GO:0015937">
    <property type="term" value="P:coenzyme A biosynthetic process"/>
    <property type="evidence" value="ECO:0007669"/>
    <property type="project" value="UniProtKB-UniRule"/>
</dbReference>
<dbReference type="InterPro" id="IPR004619">
    <property type="entry name" value="Type_III_PanK"/>
</dbReference>
<dbReference type="Pfam" id="PF03309">
    <property type="entry name" value="Pan_kinase"/>
    <property type="match status" value="1"/>
</dbReference>
<accession>A0A212TDH0</accession>
<evidence type="ECO:0000256" key="2">
    <source>
        <dbReference type="ARBA" id="ARBA00001958"/>
    </source>
</evidence>
<proteinExistence type="inferred from homology"/>
<evidence type="ECO:0000256" key="6">
    <source>
        <dbReference type="ARBA" id="ARBA00012102"/>
    </source>
</evidence>
<evidence type="ECO:0000256" key="14">
    <source>
        <dbReference type="ARBA" id="ARBA00038036"/>
    </source>
</evidence>
<keyword evidence="11 16" id="KW-0067">ATP-binding</keyword>
<keyword evidence="9 16" id="KW-0547">Nucleotide-binding</keyword>
<feature type="active site" description="Proton acceptor" evidence="16">
    <location>
        <position position="107"/>
    </location>
</feature>